<accession>A0A446BLD5</accession>
<feature type="compositionally biased region" description="Low complexity" evidence="1">
    <location>
        <begin position="186"/>
        <end position="200"/>
    </location>
</feature>
<feature type="region of interest" description="Disordered" evidence="1">
    <location>
        <begin position="186"/>
        <end position="245"/>
    </location>
</feature>
<name>A0A446BLD5_9PEZI</name>
<organism evidence="2 3">
    <name type="scientific">Thermothielavioides terrestris</name>
    <dbReference type="NCBI Taxonomy" id="2587410"/>
    <lineage>
        <taxon>Eukaryota</taxon>
        <taxon>Fungi</taxon>
        <taxon>Dikarya</taxon>
        <taxon>Ascomycota</taxon>
        <taxon>Pezizomycotina</taxon>
        <taxon>Sordariomycetes</taxon>
        <taxon>Sordariomycetidae</taxon>
        <taxon>Sordariales</taxon>
        <taxon>Chaetomiaceae</taxon>
        <taxon>Thermothielavioides</taxon>
    </lineage>
</organism>
<dbReference type="Proteomes" id="UP000289323">
    <property type="component" value="Unassembled WGS sequence"/>
</dbReference>
<evidence type="ECO:0000256" key="1">
    <source>
        <dbReference type="SAM" id="MobiDB-lite"/>
    </source>
</evidence>
<evidence type="ECO:0000313" key="3">
    <source>
        <dbReference type="Proteomes" id="UP000289323"/>
    </source>
</evidence>
<dbReference type="EMBL" id="OUUZ01000010">
    <property type="protein sequence ID" value="SPQ23307.1"/>
    <property type="molecule type" value="Genomic_DNA"/>
</dbReference>
<dbReference type="AlphaFoldDB" id="A0A446BLD5"/>
<proteinExistence type="predicted"/>
<reference evidence="2 3" key="1">
    <citation type="submission" date="2018-04" db="EMBL/GenBank/DDBJ databases">
        <authorList>
            <person name="Huttner S."/>
            <person name="Dainat J."/>
        </authorList>
    </citation>
    <scope>NUCLEOTIDE SEQUENCE [LARGE SCALE GENOMIC DNA]</scope>
</reference>
<protein>
    <submittedName>
        <fullName evidence="2">C58de0b6-9748-4b98-9eba-8357ea482849</fullName>
    </submittedName>
</protein>
<sequence>MRFAELTARAMLSGISLPVLQVLPEVSNNSARMLIRQEGDCGVGKDICGTGCMPSGSTCCAPDFKSFCDPGYYCTTDGGCYVCTSDGCERGSGGGGGGGGGGGSSGCDQGEKACDSDYCIPSGGVCCGLGNGNYCDEGYYCTAGACCRNGKTCTGRPPTATATVPAPDFTTSTADVQFTADFQLTSTTTATSSPETSTTSDAGDNGVVPSPTSSVPPTDRSSTTAPSSSSPSAPAQTPSGSATTGSPFTQAAAGLSVPGCLGLVVAAVMALMV</sequence>
<evidence type="ECO:0000313" key="2">
    <source>
        <dbReference type="EMBL" id="SPQ23307.1"/>
    </source>
</evidence>
<feature type="compositionally biased region" description="Low complexity" evidence="1">
    <location>
        <begin position="207"/>
        <end position="244"/>
    </location>
</feature>
<gene>
    <name evidence="2" type="ORF">TT172_LOCUS5726</name>
</gene>